<gene>
    <name evidence="1" type="ORF">ACFPXP_00670</name>
</gene>
<dbReference type="EMBL" id="JBHSQV010000002">
    <property type="protein sequence ID" value="MFC5985021.1"/>
    <property type="molecule type" value="Genomic_DNA"/>
</dbReference>
<name>A0ABW1IJ60_9BACL</name>
<accession>A0ABW1IJ60</accession>
<evidence type="ECO:0000313" key="1">
    <source>
        <dbReference type="EMBL" id="MFC5985021.1"/>
    </source>
</evidence>
<comment type="caution">
    <text evidence="1">The sequence shown here is derived from an EMBL/GenBank/DDBJ whole genome shotgun (WGS) entry which is preliminary data.</text>
</comment>
<evidence type="ECO:0000313" key="2">
    <source>
        <dbReference type="Proteomes" id="UP001596250"/>
    </source>
</evidence>
<dbReference type="RefSeq" id="WP_379891461.1">
    <property type="nucleotide sequence ID" value="NZ_CBCSCT010000008.1"/>
</dbReference>
<protein>
    <submittedName>
        <fullName evidence="1">Uncharacterized protein</fullName>
    </submittedName>
</protein>
<organism evidence="1 2">
    <name type="scientific">Marinicrinis lubricantis</name>
    <dbReference type="NCBI Taxonomy" id="2086470"/>
    <lineage>
        <taxon>Bacteria</taxon>
        <taxon>Bacillati</taxon>
        <taxon>Bacillota</taxon>
        <taxon>Bacilli</taxon>
        <taxon>Bacillales</taxon>
        <taxon>Paenibacillaceae</taxon>
    </lineage>
</organism>
<sequence length="70" mass="8012">MGEPEILADIRDRMAKVETSQENTNNALSNLTRSIDRLVTKMDQSDDMLVNSIEEYPSVLRGLLWMQEAQ</sequence>
<reference evidence="2" key="1">
    <citation type="journal article" date="2019" name="Int. J. Syst. Evol. Microbiol.">
        <title>The Global Catalogue of Microorganisms (GCM) 10K type strain sequencing project: providing services to taxonomists for standard genome sequencing and annotation.</title>
        <authorList>
            <consortium name="The Broad Institute Genomics Platform"/>
            <consortium name="The Broad Institute Genome Sequencing Center for Infectious Disease"/>
            <person name="Wu L."/>
            <person name="Ma J."/>
        </authorList>
    </citation>
    <scope>NUCLEOTIDE SEQUENCE [LARGE SCALE GENOMIC DNA]</scope>
    <source>
        <strain evidence="2">CCM 8749</strain>
    </source>
</reference>
<proteinExistence type="predicted"/>
<dbReference type="Proteomes" id="UP001596250">
    <property type="component" value="Unassembled WGS sequence"/>
</dbReference>
<keyword evidence="2" id="KW-1185">Reference proteome</keyword>